<organism evidence="1 2">
    <name type="scientific">Candidatus Woesebacteria bacterium RIFCSPLOWO2_01_FULL_37_19</name>
    <dbReference type="NCBI Taxonomy" id="1802514"/>
    <lineage>
        <taxon>Bacteria</taxon>
        <taxon>Candidatus Woeseibacteriota</taxon>
    </lineage>
</organism>
<name>A0A1F8B2U7_9BACT</name>
<dbReference type="AlphaFoldDB" id="A0A1F8B2U7"/>
<gene>
    <name evidence="1" type="ORF">A2955_05435</name>
</gene>
<dbReference type="STRING" id="1802514.A2955_05435"/>
<reference evidence="1 2" key="1">
    <citation type="journal article" date="2016" name="Nat. Commun.">
        <title>Thousands of microbial genomes shed light on interconnected biogeochemical processes in an aquifer system.</title>
        <authorList>
            <person name="Anantharaman K."/>
            <person name="Brown C.T."/>
            <person name="Hug L.A."/>
            <person name="Sharon I."/>
            <person name="Castelle C.J."/>
            <person name="Probst A.J."/>
            <person name="Thomas B.C."/>
            <person name="Singh A."/>
            <person name="Wilkins M.J."/>
            <person name="Karaoz U."/>
            <person name="Brodie E.L."/>
            <person name="Williams K.H."/>
            <person name="Hubbard S.S."/>
            <person name="Banfield J.F."/>
        </authorList>
    </citation>
    <scope>NUCLEOTIDE SEQUENCE [LARGE SCALE GENOMIC DNA]</scope>
</reference>
<dbReference type="Proteomes" id="UP000177501">
    <property type="component" value="Unassembled WGS sequence"/>
</dbReference>
<evidence type="ECO:0000313" key="1">
    <source>
        <dbReference type="EMBL" id="OGM57728.1"/>
    </source>
</evidence>
<sequence length="227" mass="25077">MNEISEFSKSGRPEFSRVILGNSIREFGMVGGEGRKAIVSVDVVGSEGRMRNVGNFLIKEISSSKLNPTGAGLEGLAEKIEERYFLLKAEFLASKKKGAMGYVPLPPTLRRQDNKILMTDMRNNGSNLVIDFNSFKENEGVRVKNREEIDGELEAASEAALRAGIILGIDAYAIVVSKKSKEGQLYLLDIGLNTFKVDEYKGEKTPEKAAADQIEGFKVLMGFYLKR</sequence>
<evidence type="ECO:0000313" key="2">
    <source>
        <dbReference type="Proteomes" id="UP000177501"/>
    </source>
</evidence>
<accession>A0A1F8B2U7</accession>
<protein>
    <submittedName>
        <fullName evidence="1">Uncharacterized protein</fullName>
    </submittedName>
</protein>
<proteinExistence type="predicted"/>
<comment type="caution">
    <text evidence="1">The sequence shown here is derived from an EMBL/GenBank/DDBJ whole genome shotgun (WGS) entry which is preliminary data.</text>
</comment>
<dbReference type="EMBL" id="MGHA01000055">
    <property type="protein sequence ID" value="OGM57728.1"/>
    <property type="molecule type" value="Genomic_DNA"/>
</dbReference>